<organism evidence="1 2">
    <name type="scientific">Araneus ventricosus</name>
    <name type="common">Orbweaver spider</name>
    <name type="synonym">Epeira ventricosa</name>
    <dbReference type="NCBI Taxonomy" id="182803"/>
    <lineage>
        <taxon>Eukaryota</taxon>
        <taxon>Metazoa</taxon>
        <taxon>Ecdysozoa</taxon>
        <taxon>Arthropoda</taxon>
        <taxon>Chelicerata</taxon>
        <taxon>Arachnida</taxon>
        <taxon>Araneae</taxon>
        <taxon>Araneomorphae</taxon>
        <taxon>Entelegynae</taxon>
        <taxon>Araneoidea</taxon>
        <taxon>Araneidae</taxon>
        <taxon>Araneus</taxon>
    </lineage>
</organism>
<dbReference type="EMBL" id="BGPR01011719">
    <property type="protein sequence ID" value="GBN52634.1"/>
    <property type="molecule type" value="Genomic_DNA"/>
</dbReference>
<reference evidence="1 2" key="1">
    <citation type="journal article" date="2019" name="Sci. Rep.">
        <title>Orb-weaving spider Araneus ventricosus genome elucidates the spidroin gene catalogue.</title>
        <authorList>
            <person name="Kono N."/>
            <person name="Nakamura H."/>
            <person name="Ohtoshi R."/>
            <person name="Moran D.A.P."/>
            <person name="Shinohara A."/>
            <person name="Yoshida Y."/>
            <person name="Fujiwara M."/>
            <person name="Mori M."/>
            <person name="Tomita M."/>
            <person name="Arakawa K."/>
        </authorList>
    </citation>
    <scope>NUCLEOTIDE SEQUENCE [LARGE SCALE GENOMIC DNA]</scope>
</reference>
<proteinExistence type="predicted"/>
<feature type="non-terminal residue" evidence="1">
    <location>
        <position position="1"/>
    </location>
</feature>
<protein>
    <submittedName>
        <fullName evidence="1">Uncharacterized protein</fullName>
    </submittedName>
</protein>
<keyword evidence="2" id="KW-1185">Reference proteome</keyword>
<evidence type="ECO:0000313" key="1">
    <source>
        <dbReference type="EMBL" id="GBN52634.1"/>
    </source>
</evidence>
<gene>
    <name evidence="1" type="ORF">AVEN_26879_1</name>
</gene>
<dbReference type="AlphaFoldDB" id="A0A4Y2PMV7"/>
<dbReference type="Proteomes" id="UP000499080">
    <property type="component" value="Unassembled WGS sequence"/>
</dbReference>
<name>A0A4Y2PMV7_ARAVE</name>
<accession>A0A4Y2PMV7</accession>
<evidence type="ECO:0000313" key="2">
    <source>
        <dbReference type="Proteomes" id="UP000499080"/>
    </source>
</evidence>
<sequence>RFPDPKLDECDIIDENDVDERNDEIVIMDEEEWNLPRAAITFEEYMMNCGTDNHNFRITCS</sequence>
<comment type="caution">
    <text evidence="1">The sequence shown here is derived from an EMBL/GenBank/DDBJ whole genome shotgun (WGS) entry which is preliminary data.</text>
</comment>